<proteinExistence type="predicted"/>
<dbReference type="Proteomes" id="UP000030745">
    <property type="component" value="Unassembled WGS sequence"/>
</dbReference>
<reference evidence="2 3" key="1">
    <citation type="journal article" date="2013" name="PLoS Genet.">
        <title>Distinctive expansion of potential virulence genes in the genome of the oomycete fish pathogen Saprolegnia parasitica.</title>
        <authorList>
            <person name="Jiang R.H."/>
            <person name="de Bruijn I."/>
            <person name="Haas B.J."/>
            <person name="Belmonte R."/>
            <person name="Lobach L."/>
            <person name="Christie J."/>
            <person name="van den Ackerveken G."/>
            <person name="Bottin A."/>
            <person name="Bulone V."/>
            <person name="Diaz-Moreno S.M."/>
            <person name="Dumas B."/>
            <person name="Fan L."/>
            <person name="Gaulin E."/>
            <person name="Govers F."/>
            <person name="Grenville-Briggs L.J."/>
            <person name="Horner N.R."/>
            <person name="Levin J.Z."/>
            <person name="Mammella M."/>
            <person name="Meijer H.J."/>
            <person name="Morris P."/>
            <person name="Nusbaum C."/>
            <person name="Oome S."/>
            <person name="Phillips A.J."/>
            <person name="van Rooyen D."/>
            <person name="Rzeszutek E."/>
            <person name="Saraiva M."/>
            <person name="Secombes C.J."/>
            <person name="Seidl M.F."/>
            <person name="Snel B."/>
            <person name="Stassen J.H."/>
            <person name="Sykes S."/>
            <person name="Tripathy S."/>
            <person name="van den Berg H."/>
            <person name="Vega-Arreguin J.C."/>
            <person name="Wawra S."/>
            <person name="Young S.K."/>
            <person name="Zeng Q."/>
            <person name="Dieguez-Uribeondo J."/>
            <person name="Russ C."/>
            <person name="Tyler B.M."/>
            <person name="van West P."/>
        </authorList>
    </citation>
    <scope>NUCLEOTIDE SEQUENCE [LARGE SCALE GENOMIC DNA]</scope>
    <source>
        <strain evidence="2 3">CBS 223.65</strain>
    </source>
</reference>
<dbReference type="GeneID" id="24126806"/>
<feature type="compositionally biased region" description="Polar residues" evidence="1">
    <location>
        <begin position="57"/>
        <end position="74"/>
    </location>
</feature>
<dbReference type="RefSeq" id="XP_012198677.1">
    <property type="nucleotide sequence ID" value="XM_012343287.1"/>
</dbReference>
<name>A0A067CMI4_SAPPC</name>
<accession>A0A067CMI4</accession>
<organism evidence="2 3">
    <name type="scientific">Saprolegnia parasitica (strain CBS 223.65)</name>
    <dbReference type="NCBI Taxonomy" id="695850"/>
    <lineage>
        <taxon>Eukaryota</taxon>
        <taxon>Sar</taxon>
        <taxon>Stramenopiles</taxon>
        <taxon>Oomycota</taxon>
        <taxon>Saprolegniomycetes</taxon>
        <taxon>Saprolegniales</taxon>
        <taxon>Saprolegniaceae</taxon>
        <taxon>Saprolegnia</taxon>
    </lineage>
</organism>
<sequence length="74" mass="7961">MHAPMNSTVRHAARHWRGAVNGLTADATADTKQVCKQLDSGHHAQSRGSVLRAEPSRVTSNGTREMSSHLATTL</sequence>
<dbReference type="EMBL" id="KK583201">
    <property type="protein sequence ID" value="KDO30455.1"/>
    <property type="molecule type" value="Genomic_DNA"/>
</dbReference>
<dbReference type="KEGG" id="spar:SPRG_04357"/>
<evidence type="ECO:0000313" key="3">
    <source>
        <dbReference type="Proteomes" id="UP000030745"/>
    </source>
</evidence>
<dbReference type="AlphaFoldDB" id="A0A067CMI4"/>
<dbReference type="VEuPathDB" id="FungiDB:SPRG_04357"/>
<gene>
    <name evidence="2" type="ORF">SPRG_04357</name>
</gene>
<keyword evidence="3" id="KW-1185">Reference proteome</keyword>
<protein>
    <submittedName>
        <fullName evidence="2">Uncharacterized protein</fullName>
    </submittedName>
</protein>
<feature type="region of interest" description="Disordered" evidence="1">
    <location>
        <begin position="34"/>
        <end position="74"/>
    </location>
</feature>
<evidence type="ECO:0000313" key="2">
    <source>
        <dbReference type="EMBL" id="KDO30455.1"/>
    </source>
</evidence>
<evidence type="ECO:0000256" key="1">
    <source>
        <dbReference type="SAM" id="MobiDB-lite"/>
    </source>
</evidence>